<keyword evidence="2" id="KW-1185">Reference proteome</keyword>
<dbReference type="Proteomes" id="UP000587070">
    <property type="component" value="Unassembled WGS sequence"/>
</dbReference>
<comment type="caution">
    <text evidence="1">The sequence shown here is derived from an EMBL/GenBank/DDBJ whole genome shotgun (WGS) entry which is preliminary data.</text>
</comment>
<reference evidence="1 2" key="1">
    <citation type="submission" date="2020-08" db="EMBL/GenBank/DDBJ databases">
        <title>Genome sequencing of Purple Non-Sulfur Bacteria from various extreme environments.</title>
        <authorList>
            <person name="Mayer M."/>
        </authorList>
    </citation>
    <scope>NUCLEOTIDE SEQUENCE [LARGE SCALE GENOMIC DNA]</scope>
    <source>
        <strain evidence="1 2">2761</strain>
    </source>
</reference>
<gene>
    <name evidence="1" type="ORF">GGD90_000023</name>
</gene>
<evidence type="ECO:0000313" key="2">
    <source>
        <dbReference type="Proteomes" id="UP000587070"/>
    </source>
</evidence>
<dbReference type="RefSeq" id="WP_184414871.1">
    <property type="nucleotide sequence ID" value="NZ_JACIGE010000001.1"/>
</dbReference>
<name>A0A840FVE1_RHOTE</name>
<dbReference type="EMBL" id="JACIGE010000001">
    <property type="protein sequence ID" value="MBB4245674.1"/>
    <property type="molecule type" value="Genomic_DNA"/>
</dbReference>
<accession>A0A840FVE1</accession>
<evidence type="ECO:0000313" key="1">
    <source>
        <dbReference type="EMBL" id="MBB4245674.1"/>
    </source>
</evidence>
<dbReference type="AlphaFoldDB" id="A0A840FVE1"/>
<organism evidence="1 2">
    <name type="scientific">Rhodocyclus tenuis</name>
    <name type="common">Rhodospirillum tenue</name>
    <dbReference type="NCBI Taxonomy" id="1066"/>
    <lineage>
        <taxon>Bacteria</taxon>
        <taxon>Pseudomonadati</taxon>
        <taxon>Pseudomonadota</taxon>
        <taxon>Betaproteobacteria</taxon>
        <taxon>Rhodocyclales</taxon>
        <taxon>Rhodocyclaceae</taxon>
        <taxon>Rhodocyclus</taxon>
    </lineage>
</organism>
<protein>
    <submittedName>
        <fullName evidence="1">Uncharacterized protein</fullName>
    </submittedName>
</protein>
<sequence>MIADPGRIAVIGARSRGHACGRSGCAGLLHALGLKRYAVIMVDELPGEGPIQ</sequence>
<proteinExistence type="predicted"/>